<gene>
    <name evidence="1" type="ORF">EYF80_035754</name>
</gene>
<name>A0A4Z2GMN8_9TELE</name>
<dbReference type="EMBL" id="SRLO01000497">
    <property type="protein sequence ID" value="TNN54063.1"/>
    <property type="molecule type" value="Genomic_DNA"/>
</dbReference>
<reference evidence="1 2" key="1">
    <citation type="submission" date="2019-03" db="EMBL/GenBank/DDBJ databases">
        <title>First draft genome of Liparis tanakae, snailfish: a comprehensive survey of snailfish specific genes.</title>
        <authorList>
            <person name="Kim W."/>
            <person name="Song I."/>
            <person name="Jeong J.-H."/>
            <person name="Kim D."/>
            <person name="Kim S."/>
            <person name="Ryu S."/>
            <person name="Song J.Y."/>
            <person name="Lee S.K."/>
        </authorList>
    </citation>
    <scope>NUCLEOTIDE SEQUENCE [LARGE SCALE GENOMIC DNA]</scope>
    <source>
        <tissue evidence="1">Muscle</tissue>
    </source>
</reference>
<evidence type="ECO:0000313" key="2">
    <source>
        <dbReference type="Proteomes" id="UP000314294"/>
    </source>
</evidence>
<organism evidence="1 2">
    <name type="scientific">Liparis tanakae</name>
    <name type="common">Tanaka's snailfish</name>
    <dbReference type="NCBI Taxonomy" id="230148"/>
    <lineage>
        <taxon>Eukaryota</taxon>
        <taxon>Metazoa</taxon>
        <taxon>Chordata</taxon>
        <taxon>Craniata</taxon>
        <taxon>Vertebrata</taxon>
        <taxon>Euteleostomi</taxon>
        <taxon>Actinopterygii</taxon>
        <taxon>Neopterygii</taxon>
        <taxon>Teleostei</taxon>
        <taxon>Neoteleostei</taxon>
        <taxon>Acanthomorphata</taxon>
        <taxon>Eupercaria</taxon>
        <taxon>Perciformes</taxon>
        <taxon>Cottioidei</taxon>
        <taxon>Cottales</taxon>
        <taxon>Liparidae</taxon>
        <taxon>Liparis</taxon>
    </lineage>
</organism>
<proteinExistence type="predicted"/>
<protein>
    <submittedName>
        <fullName evidence="1">Uncharacterized protein</fullName>
    </submittedName>
</protein>
<evidence type="ECO:0000313" key="1">
    <source>
        <dbReference type="EMBL" id="TNN54063.1"/>
    </source>
</evidence>
<dbReference type="AlphaFoldDB" id="A0A4Z2GMN8"/>
<dbReference type="Proteomes" id="UP000314294">
    <property type="component" value="Unassembled WGS sequence"/>
</dbReference>
<accession>A0A4Z2GMN8</accession>
<sequence length="102" mass="11724">MMVCLERMESQDKEVHQDRVAQRETVDIKVYLVPLVLQDFLGQKDKVDLLVGLVLKVPKESLEWMAKLDQTGLPVLMGPKEIVVYQVNQAFQVWGIRGFLDP</sequence>
<comment type="caution">
    <text evidence="1">The sequence shown here is derived from an EMBL/GenBank/DDBJ whole genome shotgun (WGS) entry which is preliminary data.</text>
</comment>
<keyword evidence="2" id="KW-1185">Reference proteome</keyword>